<evidence type="ECO:0000256" key="4">
    <source>
        <dbReference type="ARBA" id="ARBA00023125"/>
    </source>
</evidence>
<evidence type="ECO:0000313" key="8">
    <source>
        <dbReference type="Proteomes" id="UP000019760"/>
    </source>
</evidence>
<keyword evidence="4" id="KW-0238">DNA-binding</keyword>
<dbReference type="EMBL" id="BAND01000111">
    <property type="protein sequence ID" value="GAJ30219.1"/>
    <property type="molecule type" value="Genomic_DNA"/>
</dbReference>
<reference evidence="8" key="1">
    <citation type="journal article" date="2014" name="FEMS Microbiol. Lett.">
        <title>Draft Genomic DNA Sequence of the Facultatively Methylotrophic Bacterium Acidomonas methanolica type strain MB58.</title>
        <authorList>
            <person name="Higashiura N."/>
            <person name="Hadano H."/>
            <person name="Hirakawa H."/>
            <person name="Matsutani M."/>
            <person name="Takabe S."/>
            <person name="Matsushita K."/>
            <person name="Azuma Y."/>
        </authorList>
    </citation>
    <scope>NUCLEOTIDE SEQUENCE [LARGE SCALE GENOMIC DNA]</scope>
    <source>
        <strain evidence="8">MB58</strain>
    </source>
</reference>
<evidence type="ECO:0000256" key="3">
    <source>
        <dbReference type="ARBA" id="ARBA00023015"/>
    </source>
</evidence>
<feature type="domain" description="HTH cro/C1-type" evidence="6">
    <location>
        <begin position="40"/>
        <end position="75"/>
    </location>
</feature>
<sequence length="238" mass="26029">MRPMPDFPVPVPNWEELGGPERVRIAVEKGGGYTAVVRNSGISQSSLNEYLKGRTLRVDTALRLAAACDVSPQWLIFGVADIDSPRLGDSSPEGVLVRVYDEAEASAGHGSLGLDTPQPRQVSISRHFLEDLGLQPKHTIILKVRGDSMEPTLATGDRVLVDTSPRRMLAAVTLFVSNGMLMVKRLSPTATGTIKIISDNNRYPPEEIPITKFRWGQPDDDDTITIIGRVAYRLQALS</sequence>
<keyword evidence="1" id="KW-0645">Protease</keyword>
<evidence type="ECO:0000256" key="1">
    <source>
        <dbReference type="ARBA" id="ARBA00022670"/>
    </source>
</evidence>
<dbReference type="PANTHER" id="PTHR40661:SF3">
    <property type="entry name" value="FELS-1 PROPHAGE TRANSCRIPTIONAL REGULATOR"/>
    <property type="match status" value="1"/>
</dbReference>
<dbReference type="GO" id="GO:0006508">
    <property type="term" value="P:proteolysis"/>
    <property type="evidence" value="ECO:0007669"/>
    <property type="project" value="UniProtKB-KW"/>
</dbReference>
<dbReference type="InterPro" id="IPR015927">
    <property type="entry name" value="Peptidase_S24_S26A/B/C"/>
</dbReference>
<dbReference type="Gene3D" id="2.10.109.10">
    <property type="entry name" value="Umud Fragment, subunit A"/>
    <property type="match status" value="1"/>
</dbReference>
<dbReference type="CDD" id="cd00093">
    <property type="entry name" value="HTH_XRE"/>
    <property type="match status" value="1"/>
</dbReference>
<dbReference type="GO" id="GO:0003677">
    <property type="term" value="F:DNA binding"/>
    <property type="evidence" value="ECO:0007669"/>
    <property type="project" value="UniProtKB-KW"/>
</dbReference>
<organism evidence="7 8">
    <name type="scientific">Acidomonas methanolica NBRC 104435</name>
    <dbReference type="NCBI Taxonomy" id="1231351"/>
    <lineage>
        <taxon>Bacteria</taxon>
        <taxon>Pseudomonadati</taxon>
        <taxon>Pseudomonadota</taxon>
        <taxon>Alphaproteobacteria</taxon>
        <taxon>Acetobacterales</taxon>
        <taxon>Acetobacteraceae</taxon>
        <taxon>Acidomonas</taxon>
    </lineage>
</organism>
<dbReference type="CDD" id="cd06529">
    <property type="entry name" value="S24_LexA-like"/>
    <property type="match status" value="1"/>
</dbReference>
<comment type="caution">
    <text evidence="7">The sequence shown here is derived from an EMBL/GenBank/DDBJ whole genome shotgun (WGS) entry which is preliminary data.</text>
</comment>
<dbReference type="Proteomes" id="UP000019760">
    <property type="component" value="Unassembled WGS sequence"/>
</dbReference>
<dbReference type="Gene3D" id="1.10.260.40">
    <property type="entry name" value="lambda repressor-like DNA-binding domains"/>
    <property type="match status" value="1"/>
</dbReference>
<name>A0A023D7Y1_ACIMT</name>
<dbReference type="InterPro" id="IPR039418">
    <property type="entry name" value="LexA-like"/>
</dbReference>
<dbReference type="PROSITE" id="PS50943">
    <property type="entry name" value="HTH_CROC1"/>
    <property type="match status" value="1"/>
</dbReference>
<evidence type="ECO:0000259" key="6">
    <source>
        <dbReference type="PROSITE" id="PS50943"/>
    </source>
</evidence>
<dbReference type="Pfam" id="PF00717">
    <property type="entry name" value="Peptidase_S24"/>
    <property type="match status" value="1"/>
</dbReference>
<dbReference type="PANTHER" id="PTHR40661">
    <property type="match status" value="1"/>
</dbReference>
<accession>A0A023D7Y1</accession>
<dbReference type="AlphaFoldDB" id="A0A023D7Y1"/>
<dbReference type="SUPFAM" id="SSF51306">
    <property type="entry name" value="LexA/Signal peptidase"/>
    <property type="match status" value="1"/>
</dbReference>
<evidence type="ECO:0000313" key="7">
    <source>
        <dbReference type="EMBL" id="GAJ30219.1"/>
    </source>
</evidence>
<protein>
    <submittedName>
        <fullName evidence="7">Transcriptional regulator phage repressor</fullName>
    </submittedName>
</protein>
<evidence type="ECO:0000256" key="2">
    <source>
        <dbReference type="ARBA" id="ARBA00022801"/>
    </source>
</evidence>
<dbReference type="InterPro" id="IPR019756">
    <property type="entry name" value="Pept_S26A_signal_pept_1_Ser-AS"/>
</dbReference>
<dbReference type="InterPro" id="IPR001387">
    <property type="entry name" value="Cro/C1-type_HTH"/>
</dbReference>
<gene>
    <name evidence="7" type="ORF">Amme_112_007</name>
</gene>
<dbReference type="Pfam" id="PF01381">
    <property type="entry name" value="HTH_3"/>
    <property type="match status" value="1"/>
</dbReference>
<keyword evidence="8" id="KW-1185">Reference proteome</keyword>
<keyword evidence="5" id="KW-0804">Transcription</keyword>
<dbReference type="InterPro" id="IPR036286">
    <property type="entry name" value="LexA/Signal_pep-like_sf"/>
</dbReference>
<reference evidence="7 8" key="2">
    <citation type="journal article" date="2014" name="FEMS Microbiol. Lett.">
        <title>Draft genomic DNA sequence of the facultatively methylotrophic bacterium Acidomonas methanolica type strain MB58.</title>
        <authorList>
            <person name="Higashiura N."/>
            <person name="Hadano H."/>
            <person name="Hirakawa H."/>
            <person name="Matsutani M."/>
            <person name="Takabe S."/>
            <person name="Matsushita K."/>
            <person name="Azuma Y."/>
        </authorList>
    </citation>
    <scope>NUCLEOTIDE SEQUENCE [LARGE SCALE GENOMIC DNA]</scope>
    <source>
        <strain evidence="7 8">MB58</strain>
    </source>
</reference>
<keyword evidence="3" id="KW-0805">Transcription regulation</keyword>
<proteinExistence type="predicted"/>
<dbReference type="PROSITE" id="PS00501">
    <property type="entry name" value="SPASE_I_1"/>
    <property type="match status" value="1"/>
</dbReference>
<dbReference type="GO" id="GO:0016020">
    <property type="term" value="C:membrane"/>
    <property type="evidence" value="ECO:0007669"/>
    <property type="project" value="InterPro"/>
</dbReference>
<dbReference type="InterPro" id="IPR010982">
    <property type="entry name" value="Lambda_DNA-bd_dom_sf"/>
</dbReference>
<dbReference type="SUPFAM" id="SSF47413">
    <property type="entry name" value="lambda repressor-like DNA-binding domains"/>
    <property type="match status" value="1"/>
</dbReference>
<keyword evidence="2" id="KW-0378">Hydrolase</keyword>
<evidence type="ECO:0000256" key="5">
    <source>
        <dbReference type="ARBA" id="ARBA00023163"/>
    </source>
</evidence>
<dbReference type="GO" id="GO:0004252">
    <property type="term" value="F:serine-type endopeptidase activity"/>
    <property type="evidence" value="ECO:0007669"/>
    <property type="project" value="InterPro"/>
</dbReference>